<reference evidence="2" key="1">
    <citation type="journal article" date="2013" name="Environ. Microbiol.">
        <title>Microbiota from the distal guts of lean and obese adolescents exhibit partial functional redundancy besides clear differences in community structure.</title>
        <authorList>
            <person name="Ferrer M."/>
            <person name="Ruiz A."/>
            <person name="Lanza F."/>
            <person name="Haange S.B."/>
            <person name="Oberbach A."/>
            <person name="Till H."/>
            <person name="Bargiela R."/>
            <person name="Campoy C."/>
            <person name="Segura M.T."/>
            <person name="Richter M."/>
            <person name="von Bergen M."/>
            <person name="Seifert J."/>
            <person name="Suarez A."/>
        </authorList>
    </citation>
    <scope>NUCLEOTIDE SEQUENCE</scope>
</reference>
<dbReference type="PROSITE" id="PS50943">
    <property type="entry name" value="HTH_CROC1"/>
    <property type="match status" value="1"/>
</dbReference>
<sequence length="137" mass="15540">MQESIVGTLKNMKSEQNLTLQQISSASGVPLSTVNRILSGQTENPSFRDVAAIVAAMDGSLDAITGLQKLESENGQLLDSNVMQLLLSMQNYYAKTLDATRQQYMRELENKDKQYRDILTDKNRWLRRMFFCLIGML</sequence>
<feature type="non-terminal residue" evidence="2">
    <location>
        <position position="137"/>
    </location>
</feature>
<name>K1S4N0_9ZZZZ</name>
<dbReference type="Pfam" id="PF01381">
    <property type="entry name" value="HTH_3"/>
    <property type="match status" value="1"/>
</dbReference>
<protein>
    <submittedName>
        <fullName evidence="2">Protein containing Helix-turn-helix type 3 domain protein</fullName>
    </submittedName>
</protein>
<dbReference type="SMART" id="SM00530">
    <property type="entry name" value="HTH_XRE"/>
    <property type="match status" value="1"/>
</dbReference>
<organism evidence="2">
    <name type="scientific">human gut metagenome</name>
    <dbReference type="NCBI Taxonomy" id="408170"/>
    <lineage>
        <taxon>unclassified sequences</taxon>
        <taxon>metagenomes</taxon>
        <taxon>organismal metagenomes</taxon>
    </lineage>
</organism>
<dbReference type="Gene3D" id="1.10.260.40">
    <property type="entry name" value="lambda repressor-like DNA-binding domains"/>
    <property type="match status" value="1"/>
</dbReference>
<dbReference type="InterPro" id="IPR001387">
    <property type="entry name" value="Cro/C1-type_HTH"/>
</dbReference>
<evidence type="ECO:0000313" key="2">
    <source>
        <dbReference type="EMBL" id="EKC55582.1"/>
    </source>
</evidence>
<dbReference type="GO" id="GO:0003677">
    <property type="term" value="F:DNA binding"/>
    <property type="evidence" value="ECO:0007669"/>
    <property type="project" value="InterPro"/>
</dbReference>
<comment type="caution">
    <text evidence="2">The sequence shown here is derived from an EMBL/GenBank/DDBJ whole genome shotgun (WGS) entry which is preliminary data.</text>
</comment>
<dbReference type="InterPro" id="IPR010982">
    <property type="entry name" value="Lambda_DNA-bd_dom_sf"/>
</dbReference>
<dbReference type="EMBL" id="AJWY01010426">
    <property type="protein sequence ID" value="EKC55582.1"/>
    <property type="molecule type" value="Genomic_DNA"/>
</dbReference>
<dbReference type="AlphaFoldDB" id="K1S4N0"/>
<evidence type="ECO:0000259" key="1">
    <source>
        <dbReference type="PROSITE" id="PS50943"/>
    </source>
</evidence>
<dbReference type="SUPFAM" id="SSF47413">
    <property type="entry name" value="lambda repressor-like DNA-binding domains"/>
    <property type="match status" value="1"/>
</dbReference>
<accession>K1S4N0</accession>
<gene>
    <name evidence="2" type="ORF">LEA_15269</name>
</gene>
<dbReference type="CDD" id="cd00093">
    <property type="entry name" value="HTH_XRE"/>
    <property type="match status" value="1"/>
</dbReference>
<feature type="domain" description="HTH cro/C1-type" evidence="1">
    <location>
        <begin position="9"/>
        <end position="64"/>
    </location>
</feature>
<proteinExistence type="predicted"/>